<sequence>MRKIDKIIIHCSATKEGQHFTVEDIDRWHRERGFAKIGYHHVIYLDGSVHKGRDESLLGAHCLGHNATSIGICYIGGLDVDGKPKDTRTEAQRASLKKLVGELKVRYPKATIHGHNEFAAKACPCFNVKKEFNY</sequence>
<name>A0A840CLR0_9BACT</name>
<evidence type="ECO:0000256" key="1">
    <source>
        <dbReference type="ARBA" id="ARBA00007553"/>
    </source>
</evidence>
<evidence type="ECO:0000313" key="3">
    <source>
        <dbReference type="EMBL" id="MBB4036997.1"/>
    </source>
</evidence>
<evidence type="ECO:0000259" key="2">
    <source>
        <dbReference type="SMART" id="SM00701"/>
    </source>
</evidence>
<feature type="domain" description="Peptidoglycan recognition protein family" evidence="2">
    <location>
        <begin position="1"/>
        <end position="119"/>
    </location>
</feature>
<dbReference type="InterPro" id="IPR015510">
    <property type="entry name" value="PGRP"/>
</dbReference>
<dbReference type="CDD" id="cd06583">
    <property type="entry name" value="PGRP"/>
    <property type="match status" value="1"/>
</dbReference>
<dbReference type="SMART" id="SM00701">
    <property type="entry name" value="PGRP"/>
    <property type="match status" value="1"/>
</dbReference>
<dbReference type="PANTHER" id="PTHR11022:SF41">
    <property type="entry name" value="PEPTIDOGLYCAN-RECOGNITION PROTEIN LC-RELATED"/>
    <property type="match status" value="1"/>
</dbReference>
<dbReference type="InterPro" id="IPR036505">
    <property type="entry name" value="Amidase/PGRP_sf"/>
</dbReference>
<dbReference type="GO" id="GO:0008745">
    <property type="term" value="F:N-acetylmuramoyl-L-alanine amidase activity"/>
    <property type="evidence" value="ECO:0007669"/>
    <property type="project" value="UniProtKB-EC"/>
</dbReference>
<organism evidence="3 4">
    <name type="scientific">Dysgonomonas hofstadii</name>
    <dbReference type="NCBI Taxonomy" id="637886"/>
    <lineage>
        <taxon>Bacteria</taxon>
        <taxon>Pseudomonadati</taxon>
        <taxon>Bacteroidota</taxon>
        <taxon>Bacteroidia</taxon>
        <taxon>Bacteroidales</taxon>
        <taxon>Dysgonomonadaceae</taxon>
        <taxon>Dysgonomonas</taxon>
    </lineage>
</organism>
<dbReference type="SUPFAM" id="SSF55846">
    <property type="entry name" value="N-acetylmuramoyl-L-alanine amidase-like"/>
    <property type="match status" value="1"/>
</dbReference>
<gene>
    <name evidence="3" type="ORF">GGR21_002911</name>
</gene>
<comment type="caution">
    <text evidence="3">The sequence shown here is derived from an EMBL/GenBank/DDBJ whole genome shotgun (WGS) entry which is preliminary data.</text>
</comment>
<dbReference type="Proteomes" id="UP000555103">
    <property type="component" value="Unassembled WGS sequence"/>
</dbReference>
<dbReference type="PANTHER" id="PTHR11022">
    <property type="entry name" value="PEPTIDOGLYCAN RECOGNITION PROTEIN"/>
    <property type="match status" value="1"/>
</dbReference>
<dbReference type="Gene3D" id="3.40.80.10">
    <property type="entry name" value="Peptidoglycan recognition protein-like"/>
    <property type="match status" value="1"/>
</dbReference>
<keyword evidence="4" id="KW-1185">Reference proteome</keyword>
<protein>
    <submittedName>
        <fullName evidence="3">N-acetylmuramoyl-L-alanine amidase</fullName>
        <ecNumber evidence="3">3.5.1.28</ecNumber>
    </submittedName>
</protein>
<keyword evidence="3" id="KW-0378">Hydrolase</keyword>
<dbReference type="InterPro" id="IPR006619">
    <property type="entry name" value="PGRP_domain_met/bac"/>
</dbReference>
<proteinExistence type="inferred from homology"/>
<dbReference type="AlphaFoldDB" id="A0A840CLR0"/>
<dbReference type="GO" id="GO:0008270">
    <property type="term" value="F:zinc ion binding"/>
    <property type="evidence" value="ECO:0007669"/>
    <property type="project" value="InterPro"/>
</dbReference>
<dbReference type="InterPro" id="IPR002502">
    <property type="entry name" value="Amidase_domain"/>
</dbReference>
<dbReference type="GO" id="GO:0009253">
    <property type="term" value="P:peptidoglycan catabolic process"/>
    <property type="evidence" value="ECO:0007669"/>
    <property type="project" value="InterPro"/>
</dbReference>
<dbReference type="EC" id="3.5.1.28" evidence="3"/>
<accession>A0A840CLR0</accession>
<dbReference type="Pfam" id="PF01510">
    <property type="entry name" value="Amidase_2"/>
    <property type="match status" value="1"/>
</dbReference>
<comment type="similarity">
    <text evidence="1">Belongs to the N-acetylmuramoyl-L-alanine amidase 2 family.</text>
</comment>
<evidence type="ECO:0000313" key="4">
    <source>
        <dbReference type="Proteomes" id="UP000555103"/>
    </source>
</evidence>
<reference evidence="3 4" key="1">
    <citation type="submission" date="2020-08" db="EMBL/GenBank/DDBJ databases">
        <title>Genomic Encyclopedia of Type Strains, Phase IV (KMG-IV): sequencing the most valuable type-strain genomes for metagenomic binning, comparative biology and taxonomic classification.</title>
        <authorList>
            <person name="Goeker M."/>
        </authorList>
    </citation>
    <scope>NUCLEOTIDE SEQUENCE [LARGE SCALE GENOMIC DNA]</scope>
    <source>
        <strain evidence="3 4">DSM 104969</strain>
    </source>
</reference>
<dbReference type="EMBL" id="JACIEP010000010">
    <property type="protein sequence ID" value="MBB4036997.1"/>
    <property type="molecule type" value="Genomic_DNA"/>
</dbReference>